<dbReference type="GO" id="GO:0003677">
    <property type="term" value="F:DNA binding"/>
    <property type="evidence" value="ECO:0007669"/>
    <property type="project" value="InterPro"/>
</dbReference>
<gene>
    <name evidence="2" type="ORF">A2J07_00805</name>
</gene>
<evidence type="ECO:0000313" key="2">
    <source>
        <dbReference type="EMBL" id="KYL05308.1"/>
    </source>
</evidence>
<dbReference type="Proteomes" id="UP000075816">
    <property type="component" value="Unassembled WGS sequence"/>
</dbReference>
<protein>
    <recommendedName>
        <fullName evidence="1">HTH cro/C1-type domain-containing protein</fullName>
    </recommendedName>
</protein>
<dbReference type="CDD" id="cd00093">
    <property type="entry name" value="HTH_XRE"/>
    <property type="match status" value="1"/>
</dbReference>
<dbReference type="InterPro" id="IPR001387">
    <property type="entry name" value="Cro/C1-type_HTH"/>
</dbReference>
<dbReference type="PROSITE" id="PS50943">
    <property type="entry name" value="HTH_CROC1"/>
    <property type="match status" value="1"/>
</dbReference>
<proteinExistence type="predicted"/>
<organism evidence="2 3">
    <name type="scientific">Fusobacterium necrophorum subsp. funduliforme</name>
    <dbReference type="NCBI Taxonomy" id="143387"/>
    <lineage>
        <taxon>Bacteria</taxon>
        <taxon>Fusobacteriati</taxon>
        <taxon>Fusobacteriota</taxon>
        <taxon>Fusobacteriia</taxon>
        <taxon>Fusobacteriales</taxon>
        <taxon>Fusobacteriaceae</taxon>
        <taxon>Fusobacterium</taxon>
    </lineage>
</organism>
<reference evidence="2 3" key="1">
    <citation type="submission" date="2016-03" db="EMBL/GenBank/DDBJ databases">
        <title>Comparative genomics of human isolates of Fusobacterium necrophorum.</title>
        <authorList>
            <person name="Jensen A."/>
            <person name="Bank S."/>
            <person name="Andersen P.S."/>
            <person name="Kristensen L.H."/>
            <person name="Prag J."/>
        </authorList>
    </citation>
    <scope>NUCLEOTIDE SEQUENCE [LARGE SCALE GENOMIC DNA]</scope>
    <source>
        <strain evidence="2 3">LS_1264</strain>
    </source>
</reference>
<dbReference type="Gene3D" id="1.10.260.40">
    <property type="entry name" value="lambda repressor-like DNA-binding domains"/>
    <property type="match status" value="1"/>
</dbReference>
<comment type="caution">
    <text evidence="2">The sequence shown here is derived from an EMBL/GenBank/DDBJ whole genome shotgun (WGS) entry which is preliminary data.</text>
</comment>
<sequence>MKNLNNEEIKMTLGERLSLLRHVNKISQRVMAIHCGINERTYKNWEHGLTTPTNARLLVIAEKFHVEPAWLILGTGNVIL</sequence>
<dbReference type="RefSeq" id="WP_062680859.1">
    <property type="nucleotide sequence ID" value="NZ_LVEA01000001.1"/>
</dbReference>
<evidence type="ECO:0000259" key="1">
    <source>
        <dbReference type="PROSITE" id="PS50943"/>
    </source>
</evidence>
<dbReference type="EMBL" id="LVEA01000001">
    <property type="protein sequence ID" value="KYL05308.1"/>
    <property type="molecule type" value="Genomic_DNA"/>
</dbReference>
<dbReference type="AlphaFoldDB" id="A0A162J823"/>
<dbReference type="SUPFAM" id="SSF47413">
    <property type="entry name" value="lambda repressor-like DNA-binding domains"/>
    <property type="match status" value="1"/>
</dbReference>
<name>A0A162J823_9FUSO</name>
<dbReference type="Pfam" id="PF12844">
    <property type="entry name" value="HTH_19"/>
    <property type="match status" value="1"/>
</dbReference>
<evidence type="ECO:0000313" key="3">
    <source>
        <dbReference type="Proteomes" id="UP000075816"/>
    </source>
</evidence>
<feature type="domain" description="HTH cro/C1-type" evidence="1">
    <location>
        <begin position="17"/>
        <end position="71"/>
    </location>
</feature>
<dbReference type="SMART" id="SM00530">
    <property type="entry name" value="HTH_XRE"/>
    <property type="match status" value="1"/>
</dbReference>
<accession>A0A162J823</accession>
<dbReference type="InterPro" id="IPR010982">
    <property type="entry name" value="Lambda_DNA-bd_dom_sf"/>
</dbReference>